<dbReference type="InterPro" id="IPR025944">
    <property type="entry name" value="Sigma_54_int_dom_CS"/>
</dbReference>
<evidence type="ECO:0000256" key="1">
    <source>
        <dbReference type="ARBA" id="ARBA00022741"/>
    </source>
</evidence>
<evidence type="ECO:0000313" key="7">
    <source>
        <dbReference type="EMBL" id="OMP68042.1"/>
    </source>
</evidence>
<dbReference type="Pfam" id="PF00158">
    <property type="entry name" value="Sigma54_activat"/>
    <property type="match status" value="1"/>
</dbReference>
<proteinExistence type="predicted"/>
<dbReference type="FunFam" id="3.40.50.300:FF:000006">
    <property type="entry name" value="DNA-binding transcriptional regulator NtrC"/>
    <property type="match status" value="1"/>
</dbReference>
<keyword evidence="5" id="KW-0804">Transcription</keyword>
<dbReference type="PROSITE" id="PS50045">
    <property type="entry name" value="SIGMA54_INTERACT_4"/>
    <property type="match status" value="1"/>
</dbReference>
<dbReference type="Pfam" id="PF25601">
    <property type="entry name" value="AAA_lid_14"/>
    <property type="match status" value="1"/>
</dbReference>
<dbReference type="InterPro" id="IPR025943">
    <property type="entry name" value="Sigma_54_int_dom_ATP-bd_2"/>
</dbReference>
<dbReference type="AlphaFoldDB" id="A0A1V2AB30"/>
<sequence length="776" mass="87765">MHTIGLLFSLTGTTSFTEQAIFDSSIYALNEHNENSLNSNDLVQFIIRDIKSDPEESRKQAEELAKSGVRLFIGTYTSACRKAILPVLEKYNCLLLYPALYEGNETHPHVFYTGEVPNQQVDTMMKFIVENFGPNIYLIGNDYIYPQETNKQAKKYIKSLNGKVAGERYVPFGYSQFAEEYQKINASKADAIFSTIVGDSLIPFYRTYYQLGLNPKKLPIFSAITKETEIKAIGEKYAAGHYGGGSYFQSIDSIENHEFVTKMKSRFGNDIVVSSLMFNTYIGVKILLDELKNKPLFHYKQVLLSIREKTFQTPCGLVKIENNSQHLSRPVRIGKIDSCGQFLILWDSKESVQAFPYFQKKPNFFELEQLNWKKAVQGWAHISDEMVLVINDEKEVIFINASAENELHLQIGHLFTEEMIQELKEQYNYHSIDVDIFNMNKLIILKKKKDLVKADFQNKAVRKFHNIQTRNPSFQNELKVAKGAAASDANVLIFGETGSGKEVLANAIHKESDRKNGPFIAINAGAIPRELIASELFGFSDGAFTGAKKGGQPGKFEAANGGTLFLDEIGEMPLDLQVSLLRVLESRKVTRLGEHKERPIDVRIIAATNRNLKEEIAYQGSFRSDLYYRLHVLSITIPPLRKRIEDIPQLVEQFASHFHDHYGKGPLKVSNTALELLQKYQWPGNLRELKNIIERSFILAMSSDCIDTDHFSSDLKNGLGKTDGGPYSLQHAEKKLIETAIMKAGSISDAASHLGISRSTLYRKMKTYGLKTTSFH</sequence>
<dbReference type="EMBL" id="MSFI01000006">
    <property type="protein sequence ID" value="OMP68042.1"/>
    <property type="molecule type" value="Genomic_DNA"/>
</dbReference>
<dbReference type="PANTHER" id="PTHR32071:SF57">
    <property type="entry name" value="C4-DICARBOXYLATE TRANSPORT TRANSCRIPTIONAL REGULATORY PROTEIN DCTD"/>
    <property type="match status" value="1"/>
</dbReference>
<dbReference type="CDD" id="cd00009">
    <property type="entry name" value="AAA"/>
    <property type="match status" value="1"/>
</dbReference>
<keyword evidence="3" id="KW-0805">Transcription regulation</keyword>
<organism evidence="7 8">
    <name type="scientific">Domibacillus epiphyticus</name>
    <dbReference type="NCBI Taxonomy" id="1714355"/>
    <lineage>
        <taxon>Bacteria</taxon>
        <taxon>Bacillati</taxon>
        <taxon>Bacillota</taxon>
        <taxon>Bacilli</taxon>
        <taxon>Bacillales</taxon>
        <taxon>Bacillaceae</taxon>
        <taxon>Domibacillus</taxon>
    </lineage>
</organism>
<dbReference type="Pfam" id="PF13433">
    <property type="entry name" value="Peripla_BP_5"/>
    <property type="match status" value="1"/>
</dbReference>
<feature type="domain" description="Sigma-54 factor interaction" evidence="6">
    <location>
        <begin position="467"/>
        <end position="698"/>
    </location>
</feature>
<evidence type="ECO:0000256" key="3">
    <source>
        <dbReference type="ARBA" id="ARBA00023015"/>
    </source>
</evidence>
<dbReference type="STRING" id="1714355.BTO28_03565"/>
<evidence type="ECO:0000256" key="5">
    <source>
        <dbReference type="ARBA" id="ARBA00023163"/>
    </source>
</evidence>
<dbReference type="Gene3D" id="1.10.8.60">
    <property type="match status" value="1"/>
</dbReference>
<evidence type="ECO:0000313" key="8">
    <source>
        <dbReference type="Proteomes" id="UP000188613"/>
    </source>
</evidence>
<dbReference type="InterPro" id="IPR025662">
    <property type="entry name" value="Sigma_54_int_dom_ATP-bd_1"/>
</dbReference>
<dbReference type="InterPro" id="IPR027417">
    <property type="entry name" value="P-loop_NTPase"/>
</dbReference>
<dbReference type="OrthoDB" id="9783240at2"/>
<dbReference type="Gene3D" id="1.10.10.60">
    <property type="entry name" value="Homeodomain-like"/>
    <property type="match status" value="1"/>
</dbReference>
<dbReference type="SUPFAM" id="SSF52540">
    <property type="entry name" value="P-loop containing nucleoside triphosphate hydrolases"/>
    <property type="match status" value="1"/>
</dbReference>
<dbReference type="PANTHER" id="PTHR32071">
    <property type="entry name" value="TRANSCRIPTIONAL REGULATORY PROTEIN"/>
    <property type="match status" value="1"/>
</dbReference>
<dbReference type="Pfam" id="PF02954">
    <property type="entry name" value="HTH_8"/>
    <property type="match status" value="1"/>
</dbReference>
<dbReference type="InterPro" id="IPR002197">
    <property type="entry name" value="HTH_Fis"/>
</dbReference>
<comment type="caution">
    <text evidence="7">The sequence shown here is derived from an EMBL/GenBank/DDBJ whole genome shotgun (WGS) entry which is preliminary data.</text>
</comment>
<protein>
    <recommendedName>
        <fullName evidence="6">Sigma-54 factor interaction domain-containing protein</fullName>
    </recommendedName>
</protein>
<keyword evidence="2" id="KW-0067">ATP-binding</keyword>
<dbReference type="Proteomes" id="UP000188613">
    <property type="component" value="Unassembled WGS sequence"/>
</dbReference>
<dbReference type="SMART" id="SM00382">
    <property type="entry name" value="AAA"/>
    <property type="match status" value="1"/>
</dbReference>
<keyword evidence="4" id="KW-0238">DNA-binding</keyword>
<dbReference type="InterPro" id="IPR002078">
    <property type="entry name" value="Sigma_54_int"/>
</dbReference>
<dbReference type="Gene3D" id="3.40.50.2300">
    <property type="match status" value="2"/>
</dbReference>
<evidence type="ECO:0000256" key="4">
    <source>
        <dbReference type="ARBA" id="ARBA00023125"/>
    </source>
</evidence>
<accession>A0A1V2AB30</accession>
<dbReference type="InterPro" id="IPR028082">
    <property type="entry name" value="Peripla_BP_I"/>
</dbReference>
<evidence type="ECO:0000259" key="6">
    <source>
        <dbReference type="PROSITE" id="PS50045"/>
    </source>
</evidence>
<dbReference type="PROSITE" id="PS00688">
    <property type="entry name" value="SIGMA54_INTERACT_3"/>
    <property type="match status" value="1"/>
</dbReference>
<gene>
    <name evidence="7" type="ORF">BTO28_03565</name>
</gene>
<name>A0A1V2AB30_9BACI</name>
<dbReference type="PROSITE" id="PS00676">
    <property type="entry name" value="SIGMA54_INTERACT_2"/>
    <property type="match status" value="1"/>
</dbReference>
<dbReference type="SUPFAM" id="SSF46689">
    <property type="entry name" value="Homeodomain-like"/>
    <property type="match status" value="1"/>
</dbReference>
<dbReference type="GO" id="GO:0043565">
    <property type="term" value="F:sequence-specific DNA binding"/>
    <property type="evidence" value="ECO:0007669"/>
    <property type="project" value="InterPro"/>
</dbReference>
<dbReference type="InterPro" id="IPR058031">
    <property type="entry name" value="AAA_lid_NorR"/>
</dbReference>
<dbReference type="PROSITE" id="PS00675">
    <property type="entry name" value="SIGMA54_INTERACT_1"/>
    <property type="match status" value="1"/>
</dbReference>
<dbReference type="Gene3D" id="3.40.50.300">
    <property type="entry name" value="P-loop containing nucleotide triphosphate hydrolases"/>
    <property type="match status" value="1"/>
</dbReference>
<keyword evidence="1" id="KW-0547">Nucleotide-binding</keyword>
<dbReference type="SUPFAM" id="SSF53822">
    <property type="entry name" value="Periplasmic binding protein-like I"/>
    <property type="match status" value="1"/>
</dbReference>
<dbReference type="RefSeq" id="WP_076764101.1">
    <property type="nucleotide sequence ID" value="NZ_MSFI01000006.1"/>
</dbReference>
<evidence type="ECO:0000256" key="2">
    <source>
        <dbReference type="ARBA" id="ARBA00022840"/>
    </source>
</evidence>
<dbReference type="GO" id="GO:0005524">
    <property type="term" value="F:ATP binding"/>
    <property type="evidence" value="ECO:0007669"/>
    <property type="project" value="UniProtKB-KW"/>
</dbReference>
<keyword evidence="8" id="KW-1185">Reference proteome</keyword>
<dbReference type="GO" id="GO:0006355">
    <property type="term" value="P:regulation of DNA-templated transcription"/>
    <property type="evidence" value="ECO:0007669"/>
    <property type="project" value="InterPro"/>
</dbReference>
<dbReference type="InterPro" id="IPR003593">
    <property type="entry name" value="AAA+_ATPase"/>
</dbReference>
<dbReference type="InterPro" id="IPR009057">
    <property type="entry name" value="Homeodomain-like_sf"/>
</dbReference>
<reference evidence="7 8" key="1">
    <citation type="submission" date="2016-12" db="EMBL/GenBank/DDBJ databases">
        <title>Domibacillus sp. SAB 38T whole genome sequencing.</title>
        <authorList>
            <person name="Verma A."/>
            <person name="Ojha A.K."/>
            <person name="Krishnamurthi S."/>
        </authorList>
    </citation>
    <scope>NUCLEOTIDE SEQUENCE [LARGE SCALE GENOMIC DNA]</scope>
    <source>
        <strain evidence="7 8">SAB 38</strain>
    </source>
</reference>